<dbReference type="GO" id="GO:0006355">
    <property type="term" value="P:regulation of DNA-templated transcription"/>
    <property type="evidence" value="ECO:0007669"/>
    <property type="project" value="InterPro"/>
</dbReference>
<comment type="caution">
    <text evidence="7">The sequence shown here is derived from an EMBL/GenBank/DDBJ whole genome shotgun (WGS) entry which is preliminary data.</text>
</comment>
<dbReference type="Proteomes" id="UP000663874">
    <property type="component" value="Unassembled WGS sequence"/>
</dbReference>
<keyword evidence="1" id="KW-0863">Zinc-finger</keyword>
<keyword evidence="1" id="KW-0862">Zinc</keyword>
<dbReference type="EMBL" id="CAJOBE010019735">
    <property type="protein sequence ID" value="CAF4231307.1"/>
    <property type="molecule type" value="Genomic_DNA"/>
</dbReference>
<dbReference type="PANTHER" id="PTHR31669:SF251">
    <property type="entry name" value="PROTEIN FAR1-RELATED SEQUENCE"/>
    <property type="match status" value="1"/>
</dbReference>
<keyword evidence="1" id="KW-0479">Metal-binding</keyword>
<dbReference type="InterPro" id="IPR007527">
    <property type="entry name" value="Znf_SWIM"/>
</dbReference>
<dbReference type="EMBL" id="CAJNOU010003511">
    <property type="protein sequence ID" value="CAF1394570.1"/>
    <property type="molecule type" value="Genomic_DNA"/>
</dbReference>
<dbReference type="EMBL" id="CAJNOO010000940">
    <property type="protein sequence ID" value="CAF1066051.1"/>
    <property type="molecule type" value="Genomic_DNA"/>
</dbReference>
<sequence length="489" mass="57323">MESIKIMSRNTHQHEENERNPTTRLPSPVRQCVSNHVKCGLTETQIKKTLTINYPQASVDETKLHNLITYERRKDRPEIFSVYDMRNWCNEHKESKDFHSVFVPFYKIDDINNLFVFFTTKQLFQQIRSTTLLQVDATYKLTWNNLPLLVFGSTDANRHFKPFGMALISTDEDSECYIHLFNSINALFLQEFNEPCVINQIMADGARAITNAQNMVFPNSRRLMCWSHMIKKCRHHRNLVNKNDWLMIDKDIHELQLAFTDDIFERGVFLLLKKWNQIPSIKQFVNYFTDQWVSNLRYWYEGAAFGKPSTNNGLESLNGIIKQKYTLRNKLHLSAFLPKIEVMLSDWSQASITTPFATVTDITSEMELHAYQWSVKVNQLDILFFFNNFYIVPSSKSVMPTSTWLDLYKSSQWTSFDHYAAWKSSCWMVSPLGSCTCPVGLKQYRCKHSIGLAIMFNIYKIKDESRIIPLGKRKTPGRPKKIRTAYYHN</sequence>
<dbReference type="EMBL" id="CAJOAX010018563">
    <property type="protein sequence ID" value="CAF4182219.1"/>
    <property type="molecule type" value="Genomic_DNA"/>
</dbReference>
<evidence type="ECO:0000313" key="8">
    <source>
        <dbReference type="Proteomes" id="UP000663874"/>
    </source>
</evidence>
<organism evidence="7 8">
    <name type="scientific">Rotaria sordida</name>
    <dbReference type="NCBI Taxonomy" id="392033"/>
    <lineage>
        <taxon>Eukaryota</taxon>
        <taxon>Metazoa</taxon>
        <taxon>Spiralia</taxon>
        <taxon>Gnathifera</taxon>
        <taxon>Rotifera</taxon>
        <taxon>Eurotatoria</taxon>
        <taxon>Bdelloidea</taxon>
        <taxon>Philodinida</taxon>
        <taxon>Philodinidae</taxon>
        <taxon>Rotaria</taxon>
    </lineage>
</organism>
<dbReference type="Proteomes" id="UP000663882">
    <property type="component" value="Unassembled WGS sequence"/>
</dbReference>
<dbReference type="PROSITE" id="PS50966">
    <property type="entry name" value="ZF_SWIM"/>
    <property type="match status" value="1"/>
</dbReference>
<name>A0A820DF47_9BILA</name>
<evidence type="ECO:0000313" key="7">
    <source>
        <dbReference type="EMBL" id="CAF4231307.1"/>
    </source>
</evidence>
<dbReference type="InterPro" id="IPR031052">
    <property type="entry name" value="FHY3/FAR1"/>
</dbReference>
<gene>
    <name evidence="7" type="ORF">FNK824_LOCUS37727</name>
    <name evidence="6" type="ORF">OTI717_LOCUS37741</name>
    <name evidence="4" type="ORF">RFH988_LOCUS17518</name>
    <name evidence="5" type="ORF">SEV965_LOCUS31115</name>
</gene>
<dbReference type="GO" id="GO:0008270">
    <property type="term" value="F:zinc ion binding"/>
    <property type="evidence" value="ECO:0007669"/>
    <property type="project" value="UniProtKB-KW"/>
</dbReference>
<evidence type="ECO:0000256" key="2">
    <source>
        <dbReference type="SAM" id="MobiDB-lite"/>
    </source>
</evidence>
<evidence type="ECO:0000256" key="1">
    <source>
        <dbReference type="PROSITE-ProRule" id="PRU00325"/>
    </source>
</evidence>
<evidence type="ECO:0000259" key="3">
    <source>
        <dbReference type="PROSITE" id="PS50966"/>
    </source>
</evidence>
<evidence type="ECO:0000313" key="5">
    <source>
        <dbReference type="EMBL" id="CAF1394570.1"/>
    </source>
</evidence>
<dbReference type="AlphaFoldDB" id="A0A820DF47"/>
<feature type="region of interest" description="Disordered" evidence="2">
    <location>
        <begin position="1"/>
        <end position="27"/>
    </location>
</feature>
<feature type="compositionally biased region" description="Basic and acidic residues" evidence="2">
    <location>
        <begin position="12"/>
        <end position="21"/>
    </location>
</feature>
<reference evidence="7" key="1">
    <citation type="submission" date="2021-02" db="EMBL/GenBank/DDBJ databases">
        <authorList>
            <person name="Nowell W R."/>
        </authorList>
    </citation>
    <scope>NUCLEOTIDE SEQUENCE</scope>
</reference>
<dbReference type="Proteomes" id="UP000663889">
    <property type="component" value="Unassembled WGS sequence"/>
</dbReference>
<evidence type="ECO:0000313" key="6">
    <source>
        <dbReference type="EMBL" id="CAF4182219.1"/>
    </source>
</evidence>
<accession>A0A820DF47</accession>
<proteinExistence type="predicted"/>
<feature type="domain" description="SWIM-type" evidence="3">
    <location>
        <begin position="427"/>
        <end position="457"/>
    </location>
</feature>
<evidence type="ECO:0000313" key="4">
    <source>
        <dbReference type="EMBL" id="CAF1066051.1"/>
    </source>
</evidence>
<dbReference type="Pfam" id="PF10551">
    <property type="entry name" value="MULE"/>
    <property type="match status" value="1"/>
</dbReference>
<dbReference type="OrthoDB" id="10024609at2759"/>
<dbReference type="Proteomes" id="UP000663823">
    <property type="component" value="Unassembled WGS sequence"/>
</dbReference>
<protein>
    <recommendedName>
        <fullName evidence="3">SWIM-type domain-containing protein</fullName>
    </recommendedName>
</protein>
<dbReference type="InterPro" id="IPR018289">
    <property type="entry name" value="MULE_transposase_dom"/>
</dbReference>
<dbReference type="PANTHER" id="PTHR31669">
    <property type="entry name" value="PROTEIN FAR1-RELATED SEQUENCE 10-RELATED"/>
    <property type="match status" value="1"/>
</dbReference>